<organism evidence="2 3">
    <name type="scientific">Citricoccus parietis</name>
    <dbReference type="NCBI Taxonomy" id="592307"/>
    <lineage>
        <taxon>Bacteria</taxon>
        <taxon>Bacillati</taxon>
        <taxon>Actinomycetota</taxon>
        <taxon>Actinomycetes</taxon>
        <taxon>Micrococcales</taxon>
        <taxon>Micrococcaceae</taxon>
        <taxon>Citricoccus</taxon>
    </lineage>
</organism>
<dbReference type="Proteomes" id="UP001589575">
    <property type="component" value="Unassembled WGS sequence"/>
</dbReference>
<keyword evidence="3" id="KW-1185">Reference proteome</keyword>
<feature type="compositionally biased region" description="Low complexity" evidence="1">
    <location>
        <begin position="16"/>
        <end position="30"/>
    </location>
</feature>
<protein>
    <submittedName>
        <fullName evidence="2">Uncharacterized protein</fullName>
    </submittedName>
</protein>
<reference evidence="2 3" key="1">
    <citation type="submission" date="2024-09" db="EMBL/GenBank/DDBJ databases">
        <authorList>
            <person name="Sun Q."/>
            <person name="Mori K."/>
        </authorList>
    </citation>
    <scope>NUCLEOTIDE SEQUENCE [LARGE SCALE GENOMIC DNA]</scope>
    <source>
        <strain evidence="2 3">CCM 7609</strain>
    </source>
</reference>
<feature type="compositionally biased region" description="Polar residues" evidence="1">
    <location>
        <begin position="31"/>
        <end position="40"/>
    </location>
</feature>
<accession>A0ABV5FUU7</accession>
<name>A0ABV5FUU7_9MICC</name>
<evidence type="ECO:0000256" key="1">
    <source>
        <dbReference type="SAM" id="MobiDB-lite"/>
    </source>
</evidence>
<feature type="region of interest" description="Disordered" evidence="1">
    <location>
        <begin position="14"/>
        <end position="45"/>
    </location>
</feature>
<proteinExistence type="predicted"/>
<comment type="caution">
    <text evidence="2">The sequence shown here is derived from an EMBL/GenBank/DDBJ whole genome shotgun (WGS) entry which is preliminary data.</text>
</comment>
<sequence>MVRFSILCRSGSLTFSRPSSRSAAHRPSSSCWTASRSSPPGSAAEMALKAPCGPVSGSAWVGGTAPAGTAVVLESEVVVMTAPVREWTFRGTWVVRVIHGDQADRQRHRCRTGRP</sequence>
<dbReference type="EMBL" id="JBHMFI010000001">
    <property type="protein sequence ID" value="MFB9070462.1"/>
    <property type="molecule type" value="Genomic_DNA"/>
</dbReference>
<evidence type="ECO:0000313" key="3">
    <source>
        <dbReference type="Proteomes" id="UP001589575"/>
    </source>
</evidence>
<gene>
    <name evidence="2" type="ORF">ACFFX0_04360</name>
</gene>
<evidence type="ECO:0000313" key="2">
    <source>
        <dbReference type="EMBL" id="MFB9070462.1"/>
    </source>
</evidence>